<feature type="region of interest" description="Disordered" evidence="7">
    <location>
        <begin position="456"/>
        <end position="483"/>
    </location>
</feature>
<gene>
    <name evidence="10" type="ORF">PV08_10495</name>
</gene>
<dbReference type="Proteomes" id="UP000053328">
    <property type="component" value="Unassembled WGS sequence"/>
</dbReference>
<evidence type="ECO:0000313" key="11">
    <source>
        <dbReference type="Proteomes" id="UP000053328"/>
    </source>
</evidence>
<dbReference type="PROSITE" id="PS50850">
    <property type="entry name" value="MFS"/>
    <property type="match status" value="1"/>
</dbReference>
<feature type="transmembrane region" description="Helical" evidence="8">
    <location>
        <begin position="171"/>
        <end position="189"/>
    </location>
</feature>
<feature type="transmembrane region" description="Helical" evidence="8">
    <location>
        <begin position="334"/>
        <end position="353"/>
    </location>
</feature>
<name>A0A0D2AXK8_9EURO</name>
<comment type="subcellular location">
    <subcellularLocation>
        <location evidence="1">Membrane</location>
        <topology evidence="1">Multi-pass membrane protein</topology>
    </subcellularLocation>
</comment>
<dbReference type="SUPFAM" id="SSF103473">
    <property type="entry name" value="MFS general substrate transporter"/>
    <property type="match status" value="1"/>
</dbReference>
<organism evidence="10 11">
    <name type="scientific">Exophiala spinifera</name>
    <dbReference type="NCBI Taxonomy" id="91928"/>
    <lineage>
        <taxon>Eukaryota</taxon>
        <taxon>Fungi</taxon>
        <taxon>Dikarya</taxon>
        <taxon>Ascomycota</taxon>
        <taxon>Pezizomycotina</taxon>
        <taxon>Eurotiomycetes</taxon>
        <taxon>Chaetothyriomycetidae</taxon>
        <taxon>Chaetothyriales</taxon>
        <taxon>Herpotrichiellaceae</taxon>
        <taxon>Exophiala</taxon>
    </lineage>
</organism>
<keyword evidence="5 8" id="KW-0472">Membrane</keyword>
<dbReference type="GO" id="GO:0022857">
    <property type="term" value="F:transmembrane transporter activity"/>
    <property type="evidence" value="ECO:0007669"/>
    <property type="project" value="InterPro"/>
</dbReference>
<dbReference type="Gene3D" id="1.20.1250.20">
    <property type="entry name" value="MFS general substrate transporter like domains"/>
    <property type="match status" value="2"/>
</dbReference>
<dbReference type="InterPro" id="IPR011701">
    <property type="entry name" value="MFS"/>
</dbReference>
<feature type="transmembrane region" description="Helical" evidence="8">
    <location>
        <begin position="81"/>
        <end position="102"/>
    </location>
</feature>
<dbReference type="InterPro" id="IPR020846">
    <property type="entry name" value="MFS_dom"/>
</dbReference>
<dbReference type="EMBL" id="KN847499">
    <property type="protein sequence ID" value="KIW11195.1"/>
    <property type="molecule type" value="Genomic_DNA"/>
</dbReference>
<dbReference type="AlphaFoldDB" id="A0A0D2AXK8"/>
<dbReference type="VEuPathDB" id="FungiDB:PV08_10495"/>
<evidence type="ECO:0000259" key="9">
    <source>
        <dbReference type="PROSITE" id="PS50850"/>
    </source>
</evidence>
<evidence type="ECO:0000256" key="6">
    <source>
        <dbReference type="ARBA" id="ARBA00037968"/>
    </source>
</evidence>
<dbReference type="PANTHER" id="PTHR43791:SF103">
    <property type="entry name" value="MAJOR FACILITATOR SUPERFAMILY (MFS) PROFILE DOMAIN-CONTAINING PROTEIN-RELATED"/>
    <property type="match status" value="1"/>
</dbReference>
<protein>
    <recommendedName>
        <fullName evidence="9">Major facilitator superfamily (MFS) profile domain-containing protein</fullName>
    </recommendedName>
</protein>
<reference evidence="10 11" key="1">
    <citation type="submission" date="2015-01" db="EMBL/GenBank/DDBJ databases">
        <title>The Genome Sequence of Exophiala spinifera CBS89968.</title>
        <authorList>
            <consortium name="The Broad Institute Genomics Platform"/>
            <person name="Cuomo C."/>
            <person name="de Hoog S."/>
            <person name="Gorbushina A."/>
            <person name="Stielow B."/>
            <person name="Teixiera M."/>
            <person name="Abouelleil A."/>
            <person name="Chapman S.B."/>
            <person name="Priest M."/>
            <person name="Young S.K."/>
            <person name="Wortman J."/>
            <person name="Nusbaum C."/>
            <person name="Birren B."/>
        </authorList>
    </citation>
    <scope>NUCLEOTIDE SEQUENCE [LARGE SCALE GENOMIC DNA]</scope>
    <source>
        <strain evidence="10 11">CBS 89968</strain>
    </source>
</reference>
<dbReference type="Pfam" id="PF07690">
    <property type="entry name" value="MFS_1"/>
    <property type="match status" value="1"/>
</dbReference>
<feature type="transmembrane region" description="Helical" evidence="8">
    <location>
        <begin position="269"/>
        <end position="290"/>
    </location>
</feature>
<dbReference type="RefSeq" id="XP_016231411.1">
    <property type="nucleotide sequence ID" value="XM_016384809.1"/>
</dbReference>
<dbReference type="OrthoDB" id="6730379at2759"/>
<feature type="transmembrane region" description="Helical" evidence="8">
    <location>
        <begin position="302"/>
        <end position="322"/>
    </location>
</feature>
<feature type="transmembrane region" description="Helical" evidence="8">
    <location>
        <begin position="114"/>
        <end position="132"/>
    </location>
</feature>
<accession>A0A0D2AXK8</accession>
<feature type="transmembrane region" description="Helical" evidence="8">
    <location>
        <begin position="425"/>
        <end position="447"/>
    </location>
</feature>
<evidence type="ECO:0000256" key="7">
    <source>
        <dbReference type="SAM" id="MobiDB-lite"/>
    </source>
</evidence>
<keyword evidence="2" id="KW-0813">Transport</keyword>
<evidence type="ECO:0000256" key="8">
    <source>
        <dbReference type="SAM" id="Phobius"/>
    </source>
</evidence>
<evidence type="ECO:0000256" key="3">
    <source>
        <dbReference type="ARBA" id="ARBA00022692"/>
    </source>
</evidence>
<dbReference type="HOGENOM" id="CLU_001265_0_5_1"/>
<evidence type="ECO:0000313" key="10">
    <source>
        <dbReference type="EMBL" id="KIW11195.1"/>
    </source>
</evidence>
<feature type="transmembrane region" description="Helical" evidence="8">
    <location>
        <begin position="359"/>
        <end position="381"/>
    </location>
</feature>
<keyword evidence="4 8" id="KW-1133">Transmembrane helix</keyword>
<feature type="transmembrane region" description="Helical" evidence="8">
    <location>
        <begin position="393"/>
        <end position="413"/>
    </location>
</feature>
<proteinExistence type="inferred from homology"/>
<keyword evidence="11" id="KW-1185">Reference proteome</keyword>
<dbReference type="FunFam" id="1.20.1250.20:FF:000064">
    <property type="entry name" value="MFS allantoate transporter"/>
    <property type="match status" value="1"/>
</dbReference>
<sequence length="491" mass="54753">MAEKKLESNEQIVATQSYNGEVLEDIAPYDEKKLVRRIDLFMLPLLASLPFFNYLDKSSLSFASIMGIIQDLSLTTNQYSWANSIFYFGYLAFTWVASWLFVRLPIGKYVASTLIAWAVLLSLIAACSNFTGLMIVRFFLGAAEASIIPGCSLLTGMWYKREEHPLRHGAWFFGTSLGVMCGGLLAYAIAHISGGIGPWKWLFIIFGLATLVWAIFLLWALPDTPKNARFLSPEQRVQAISRVRENRQGLKNNQFKWYQVRECLLDLNVWLPALISCTLSITNGALNAFVPTILVSFGFDRLQAYLFNIAIGGIHGLFILVASYTCTRWANTRCYVLFAVTSVSLMGSLIVRLCSTTGVRLFGFFCYFAYVPGLSISLSLIASNTAGFTKRSVGTSLYTIMYCAGNIAGPFLFQAKDAPEYLGGYNGIIGCFVATLVFIVMIPVIVIRRNRRRDQVQGRPANAPASHEGDQPLPELNDKTDGENLDFRYVY</sequence>
<evidence type="ECO:0000256" key="2">
    <source>
        <dbReference type="ARBA" id="ARBA00022448"/>
    </source>
</evidence>
<comment type="similarity">
    <text evidence="6">Belongs to the major facilitator superfamily. Allantoate permease family.</text>
</comment>
<keyword evidence="3 8" id="KW-0812">Transmembrane</keyword>
<dbReference type="InterPro" id="IPR036259">
    <property type="entry name" value="MFS_trans_sf"/>
</dbReference>
<feature type="domain" description="Major facilitator superfamily (MFS) profile" evidence="9">
    <location>
        <begin position="42"/>
        <end position="452"/>
    </location>
</feature>
<dbReference type="PANTHER" id="PTHR43791">
    <property type="entry name" value="PERMEASE-RELATED"/>
    <property type="match status" value="1"/>
</dbReference>
<dbReference type="GO" id="GO:0016020">
    <property type="term" value="C:membrane"/>
    <property type="evidence" value="ECO:0007669"/>
    <property type="project" value="UniProtKB-SubCell"/>
</dbReference>
<evidence type="ECO:0000256" key="4">
    <source>
        <dbReference type="ARBA" id="ARBA00022989"/>
    </source>
</evidence>
<feature type="transmembrane region" description="Helical" evidence="8">
    <location>
        <begin position="201"/>
        <end position="221"/>
    </location>
</feature>
<evidence type="ECO:0000256" key="5">
    <source>
        <dbReference type="ARBA" id="ARBA00023136"/>
    </source>
</evidence>
<dbReference type="GeneID" id="27337578"/>
<evidence type="ECO:0000256" key="1">
    <source>
        <dbReference type="ARBA" id="ARBA00004141"/>
    </source>
</evidence>